<organism evidence="2">
    <name type="scientific">Chlamydomonas leiostraca</name>
    <dbReference type="NCBI Taxonomy" id="1034604"/>
    <lineage>
        <taxon>Eukaryota</taxon>
        <taxon>Viridiplantae</taxon>
        <taxon>Chlorophyta</taxon>
        <taxon>core chlorophytes</taxon>
        <taxon>Chlorophyceae</taxon>
        <taxon>CS clade</taxon>
        <taxon>Chlamydomonadales</taxon>
        <taxon>Chlamydomonadaceae</taxon>
        <taxon>Chlamydomonas</taxon>
    </lineage>
</organism>
<evidence type="ECO:0000256" key="1">
    <source>
        <dbReference type="SAM" id="MobiDB-lite"/>
    </source>
</evidence>
<dbReference type="AlphaFoldDB" id="A0A7S0RI53"/>
<protein>
    <submittedName>
        <fullName evidence="2">Uncharacterized protein</fullName>
    </submittedName>
</protein>
<accession>A0A7S0RI53</accession>
<proteinExistence type="predicted"/>
<sequence>MQRKASGGSPVSVVGFACASLSCAEDSSQSSQEADKQLRSPVRSLLSLMLSHEQQGPVHDQEGDDCDDDYAGEEDSDCGDYEQGPSGEGLFSGVHHNAASAFSALCLEQQAPARTEPVAIPDKLWHKIDRDGQWAVELRRIQYERYARRQQQEQARVQAQLQAQGYYAQQGAQAGNRGY</sequence>
<name>A0A7S0RI53_9CHLO</name>
<gene>
    <name evidence="2" type="ORF">CLEI1391_LOCUS8379</name>
</gene>
<dbReference type="PROSITE" id="PS51257">
    <property type="entry name" value="PROKAR_LIPOPROTEIN"/>
    <property type="match status" value="1"/>
</dbReference>
<feature type="compositionally biased region" description="Acidic residues" evidence="1">
    <location>
        <begin position="62"/>
        <end position="80"/>
    </location>
</feature>
<evidence type="ECO:0000313" key="2">
    <source>
        <dbReference type="EMBL" id="CAD8678152.1"/>
    </source>
</evidence>
<dbReference type="EMBL" id="HBFB01014810">
    <property type="protein sequence ID" value="CAD8678152.1"/>
    <property type="molecule type" value="Transcribed_RNA"/>
</dbReference>
<reference evidence="2" key="1">
    <citation type="submission" date="2021-01" db="EMBL/GenBank/DDBJ databases">
        <authorList>
            <person name="Corre E."/>
            <person name="Pelletier E."/>
            <person name="Niang G."/>
            <person name="Scheremetjew M."/>
            <person name="Finn R."/>
            <person name="Kale V."/>
            <person name="Holt S."/>
            <person name="Cochrane G."/>
            <person name="Meng A."/>
            <person name="Brown T."/>
            <person name="Cohen L."/>
        </authorList>
    </citation>
    <scope>NUCLEOTIDE SEQUENCE</scope>
    <source>
        <strain evidence="2">SAG 11-49</strain>
    </source>
</reference>
<feature type="region of interest" description="Disordered" evidence="1">
    <location>
        <begin position="45"/>
        <end position="89"/>
    </location>
</feature>